<dbReference type="EMBL" id="JANJYJ010000007">
    <property type="protein sequence ID" value="KAK3198212.1"/>
    <property type="molecule type" value="Genomic_DNA"/>
</dbReference>
<sequence>MGRFIFCFRSFHHRGNRERKKEEMREKVPTPPLATARRCCLAAVWSHASRRLVSSVGHCSPVLQSRVYCVFIYTFFLSPLPQS</sequence>
<accession>A0AAE0A0W6</accession>
<proteinExistence type="predicted"/>
<gene>
    <name evidence="1" type="ORF">Dsin_021627</name>
</gene>
<comment type="caution">
    <text evidence="1">The sequence shown here is derived from an EMBL/GenBank/DDBJ whole genome shotgun (WGS) entry which is preliminary data.</text>
</comment>
<protein>
    <submittedName>
        <fullName evidence="1">Uncharacterized protein</fullName>
    </submittedName>
</protein>
<organism evidence="1 2">
    <name type="scientific">Dipteronia sinensis</name>
    <dbReference type="NCBI Taxonomy" id="43782"/>
    <lineage>
        <taxon>Eukaryota</taxon>
        <taxon>Viridiplantae</taxon>
        <taxon>Streptophyta</taxon>
        <taxon>Embryophyta</taxon>
        <taxon>Tracheophyta</taxon>
        <taxon>Spermatophyta</taxon>
        <taxon>Magnoliopsida</taxon>
        <taxon>eudicotyledons</taxon>
        <taxon>Gunneridae</taxon>
        <taxon>Pentapetalae</taxon>
        <taxon>rosids</taxon>
        <taxon>malvids</taxon>
        <taxon>Sapindales</taxon>
        <taxon>Sapindaceae</taxon>
        <taxon>Hippocastanoideae</taxon>
        <taxon>Acereae</taxon>
        <taxon>Dipteronia</taxon>
    </lineage>
</organism>
<evidence type="ECO:0000313" key="1">
    <source>
        <dbReference type="EMBL" id="KAK3198212.1"/>
    </source>
</evidence>
<keyword evidence="2" id="KW-1185">Reference proteome</keyword>
<evidence type="ECO:0000313" key="2">
    <source>
        <dbReference type="Proteomes" id="UP001281410"/>
    </source>
</evidence>
<reference evidence="1" key="1">
    <citation type="journal article" date="2023" name="Plant J.">
        <title>Genome sequences and population genomics provide insights into the demographic history, inbreeding, and mutation load of two 'living fossil' tree species of Dipteronia.</title>
        <authorList>
            <person name="Feng Y."/>
            <person name="Comes H.P."/>
            <person name="Chen J."/>
            <person name="Zhu S."/>
            <person name="Lu R."/>
            <person name="Zhang X."/>
            <person name="Li P."/>
            <person name="Qiu J."/>
            <person name="Olsen K.M."/>
            <person name="Qiu Y."/>
        </authorList>
    </citation>
    <scope>NUCLEOTIDE SEQUENCE</scope>
    <source>
        <strain evidence="1">NBL</strain>
    </source>
</reference>
<name>A0AAE0A0W6_9ROSI</name>
<dbReference type="AlphaFoldDB" id="A0AAE0A0W6"/>
<dbReference type="Proteomes" id="UP001281410">
    <property type="component" value="Unassembled WGS sequence"/>
</dbReference>